<evidence type="ECO:0000256" key="1">
    <source>
        <dbReference type="SAM" id="MobiDB-lite"/>
    </source>
</evidence>
<comment type="caution">
    <text evidence="4">The sequence shown here is derived from an EMBL/GenBank/DDBJ whole genome shotgun (WGS) entry which is preliminary data.</text>
</comment>
<dbReference type="Pfam" id="PF13845">
    <property type="entry name" value="Septum_form"/>
    <property type="match status" value="1"/>
</dbReference>
<sequence length="316" mass="33630">MNGSDLRQLALRASSMPDRTPDRLVELHERVAVVRRRRRVTVLVASAAAIILVVAMSLVLVAVGSGDRTPDPAPPPEPNADVSRPAVGTCWLVPPASSGSPDDQDYWRDDSPQVPCSEEHTTETVAVWTVSEPTVAAATEKAEELCGNQVGAYLGLNSDHWIPFGWIAFLPSEDQIADGASWVRCDVVFPSNPAWKSARLTVGSAAGIAGDPPPEFWACVDQPLTVADQPFVPCDRPHRYEQTGRVAVLAGLTEYPDAQRRATAAVQCEAGVPARLAGFEVDAVWPPRSAFVAGGSVTGVCVVHDPAGGPLPPRRP</sequence>
<reference evidence="4 5" key="1">
    <citation type="submission" date="2019-12" db="EMBL/GenBank/DDBJ databases">
        <authorList>
            <person name="Huq M.A."/>
        </authorList>
    </citation>
    <scope>NUCLEOTIDE SEQUENCE [LARGE SCALE GENOMIC DNA]</scope>
    <source>
        <strain evidence="4 5">MAH-18</strain>
    </source>
</reference>
<proteinExistence type="predicted"/>
<protein>
    <recommendedName>
        <fullName evidence="3">Septum formation-related domain-containing protein</fullName>
    </recommendedName>
</protein>
<dbReference type="AlphaFoldDB" id="A0A6L6XU04"/>
<keyword evidence="2" id="KW-1133">Transmembrane helix</keyword>
<keyword evidence="2" id="KW-0812">Transmembrane</keyword>
<organism evidence="4 5">
    <name type="scientific">Nocardioides agri</name>
    <dbReference type="NCBI Taxonomy" id="2682843"/>
    <lineage>
        <taxon>Bacteria</taxon>
        <taxon>Bacillati</taxon>
        <taxon>Actinomycetota</taxon>
        <taxon>Actinomycetes</taxon>
        <taxon>Propionibacteriales</taxon>
        <taxon>Nocardioidaceae</taxon>
        <taxon>Nocardioides</taxon>
    </lineage>
</organism>
<name>A0A6L6XU04_9ACTN</name>
<dbReference type="RefSeq" id="WP_157343012.1">
    <property type="nucleotide sequence ID" value="NZ_WSEK01000004.1"/>
</dbReference>
<evidence type="ECO:0000313" key="5">
    <source>
        <dbReference type="Proteomes" id="UP000473525"/>
    </source>
</evidence>
<keyword evidence="5" id="KW-1185">Reference proteome</keyword>
<gene>
    <name evidence="4" type="ORF">GON03_13180</name>
</gene>
<feature type="compositionally biased region" description="Basic and acidic residues" evidence="1">
    <location>
        <begin position="105"/>
        <end position="122"/>
    </location>
</feature>
<evidence type="ECO:0000313" key="4">
    <source>
        <dbReference type="EMBL" id="MVQ50137.1"/>
    </source>
</evidence>
<keyword evidence="2" id="KW-0472">Membrane</keyword>
<feature type="transmembrane region" description="Helical" evidence="2">
    <location>
        <begin position="40"/>
        <end position="63"/>
    </location>
</feature>
<evidence type="ECO:0000256" key="2">
    <source>
        <dbReference type="SAM" id="Phobius"/>
    </source>
</evidence>
<feature type="domain" description="Septum formation-related" evidence="3">
    <location>
        <begin position="108"/>
        <end position="269"/>
    </location>
</feature>
<dbReference type="Proteomes" id="UP000473525">
    <property type="component" value="Unassembled WGS sequence"/>
</dbReference>
<feature type="region of interest" description="Disordered" evidence="1">
    <location>
        <begin position="93"/>
        <end position="122"/>
    </location>
</feature>
<dbReference type="EMBL" id="WSEK01000004">
    <property type="protein sequence ID" value="MVQ50137.1"/>
    <property type="molecule type" value="Genomic_DNA"/>
</dbReference>
<dbReference type="InterPro" id="IPR026004">
    <property type="entry name" value="Septum_form"/>
</dbReference>
<evidence type="ECO:0000259" key="3">
    <source>
        <dbReference type="Pfam" id="PF13845"/>
    </source>
</evidence>
<accession>A0A6L6XU04</accession>